<keyword evidence="1 5" id="KW-0547">Nucleotide-binding</keyword>
<dbReference type="PROSITE" id="PS51198">
    <property type="entry name" value="UVRD_HELICASE_ATP_BIND"/>
    <property type="match status" value="1"/>
</dbReference>
<dbReference type="SUPFAM" id="SSF52540">
    <property type="entry name" value="P-loop containing nucleoside triphosphate hydrolases"/>
    <property type="match status" value="2"/>
</dbReference>
<dbReference type="InterPro" id="IPR041677">
    <property type="entry name" value="DNA2/NAM7_AAA_11"/>
</dbReference>
<organism evidence="7 8">
    <name type="scientific">Pisum sativum</name>
    <name type="common">Garden pea</name>
    <name type="synonym">Lathyrus oleraceus</name>
    <dbReference type="NCBI Taxonomy" id="3888"/>
    <lineage>
        <taxon>Eukaryota</taxon>
        <taxon>Viridiplantae</taxon>
        <taxon>Streptophyta</taxon>
        <taxon>Embryophyta</taxon>
        <taxon>Tracheophyta</taxon>
        <taxon>Spermatophyta</taxon>
        <taxon>Magnoliopsida</taxon>
        <taxon>eudicotyledons</taxon>
        <taxon>Gunneridae</taxon>
        <taxon>Pentapetalae</taxon>
        <taxon>rosids</taxon>
        <taxon>fabids</taxon>
        <taxon>Fabales</taxon>
        <taxon>Fabaceae</taxon>
        <taxon>Papilionoideae</taxon>
        <taxon>50 kb inversion clade</taxon>
        <taxon>NPAAA clade</taxon>
        <taxon>Hologalegina</taxon>
        <taxon>IRL clade</taxon>
        <taxon>Fabeae</taxon>
        <taxon>Lathyrus</taxon>
    </lineage>
</organism>
<keyword evidence="4 5" id="KW-0067">ATP-binding</keyword>
<evidence type="ECO:0000256" key="3">
    <source>
        <dbReference type="ARBA" id="ARBA00022806"/>
    </source>
</evidence>
<dbReference type="Pfam" id="PF13361">
    <property type="entry name" value="UvrD_C"/>
    <property type="match status" value="1"/>
</dbReference>
<dbReference type="Gramene" id="Psat05G0464600-T1">
    <property type="protein sequence ID" value="KAI5408889.1"/>
    <property type="gene ID" value="KIW84_054646"/>
</dbReference>
<dbReference type="Proteomes" id="UP001058974">
    <property type="component" value="Chromosome 5"/>
</dbReference>
<keyword evidence="3 5" id="KW-0347">Helicase</keyword>
<dbReference type="InterPro" id="IPR027417">
    <property type="entry name" value="P-loop_NTPase"/>
</dbReference>
<evidence type="ECO:0000313" key="8">
    <source>
        <dbReference type="Proteomes" id="UP001058974"/>
    </source>
</evidence>
<proteinExistence type="predicted"/>
<dbReference type="CDD" id="cd18808">
    <property type="entry name" value="SF1_C_Upf1"/>
    <property type="match status" value="1"/>
</dbReference>
<gene>
    <name evidence="7" type="ORF">KIW84_054646</name>
</gene>
<dbReference type="GO" id="GO:0005694">
    <property type="term" value="C:chromosome"/>
    <property type="evidence" value="ECO:0007669"/>
    <property type="project" value="UniProtKB-ARBA"/>
</dbReference>
<dbReference type="GO" id="GO:0005524">
    <property type="term" value="F:ATP binding"/>
    <property type="evidence" value="ECO:0007669"/>
    <property type="project" value="UniProtKB-UniRule"/>
</dbReference>
<evidence type="ECO:0000313" key="7">
    <source>
        <dbReference type="EMBL" id="KAI5408889.1"/>
    </source>
</evidence>
<dbReference type="InterPro" id="IPR039904">
    <property type="entry name" value="TRANK1"/>
</dbReference>
<dbReference type="Pfam" id="PF13087">
    <property type="entry name" value="AAA_12"/>
    <property type="match status" value="1"/>
</dbReference>
<dbReference type="InterPro" id="IPR041679">
    <property type="entry name" value="DNA2/NAM7-like_C"/>
</dbReference>
<comment type="caution">
    <text evidence="7">The sequence shown here is derived from an EMBL/GenBank/DDBJ whole genome shotgun (WGS) entry which is preliminary data.</text>
</comment>
<dbReference type="PANTHER" id="PTHR21529:SF4">
    <property type="entry name" value="TPR AND ANKYRIN REPEAT-CONTAINING PROTEIN 1"/>
    <property type="match status" value="1"/>
</dbReference>
<accession>A0A9D4WVW0</accession>
<dbReference type="Gene3D" id="3.40.50.300">
    <property type="entry name" value="P-loop containing nucleotide triphosphate hydrolases"/>
    <property type="match status" value="4"/>
</dbReference>
<dbReference type="InterPro" id="IPR047187">
    <property type="entry name" value="SF1_C_Upf1"/>
</dbReference>
<dbReference type="InterPro" id="IPR014017">
    <property type="entry name" value="DNA_helicase_UvrD-like_C"/>
</dbReference>
<protein>
    <recommendedName>
        <fullName evidence="6">UvrD-like helicase ATP-binding domain-containing protein</fullName>
    </recommendedName>
</protein>
<dbReference type="Pfam" id="PF13086">
    <property type="entry name" value="AAA_11"/>
    <property type="match status" value="1"/>
</dbReference>
<sequence length="1641" mass="188748">MEREGSSKKTILYNDYGFMDIVFSWSIEDILDEDLYKNQVDKIGLSFESVNHYIGSYKYPLLEETRATLCSSMELIYQAPYGKVLGLKEAKPFDKRNGNETDKMYNMKIDGWEKRFVHGREPYKTLPGDVLVLADYKPESVNDLQRYGRMCCFLTIVKTNDENEDMVSVSFKVKASKDLYFDELKNKSLFVVFLTNVGSYRKIWTCLHMTRGNLKLFKQILSTSNDEVKGSCDYISQPDAIWDDSSYQRVSSELNESQNNAIRDCISGIHCNHNSTVKLIWGPPGTGKTKTLGILLFVLMKMKYRILVCAPTNVAIKEVASRVLQVVRESLGSKNSDLFCSACDLLLFGNNERLEVDNKEVEDIFLDNRMQQLRKWLSPHTGWRSCLNSMIDLLKYCASDYEIFIENEILRLKQLHNESHKLKSFLEFLREKFHFRALQLKECISSLCNHVPMCLLLKNNYMDLVCLYEKVESFQEMLCREDLASSELEKLISNMEISVDSCWNLKNDAAEHVFKKRNECLSALETAKDSLHVLDSIMFTKEKSVRDFCFENSSIIFCTTATSFRLHTFSMKPMNLLVIDEAAQLKECESIIPLQLPGINHTILVGDECQLPSMVRSNVCIEAGFGRSLFERLSLLGSPKNLLNMQHRMHPDISLFPNSYFYSSKIHDAPNVKRNYTKQYLPGPMFGPYSFINVAGGREEFDDNGRSYKNMAEVAVVITILKNLYKEWIPKKEKLSIGIVSPYAGQVLKIQEKLERCNDISHADGFNVNVKSIDGFQGGEQDIIILSTVRTNHRTSLQFVSSPQRTNVALTRARHCLWILGNERALAGDHNVWKNLIFDSKKRASFFHADQDSEMAQAISDSLKELDQSLDLLDTNSVVFRNKLWKVHFSDKFRRSFTKVRPQHCKISVINVLERIASGWRPRGRSVEFICEGSSKILKHFKVENRYIICSVEIVKDSRRYIQVLKIWDLVSLEEIARSAKRLGSEFKRYTDEYIVCCKERGFDGKIEFPLSWPGTANIQKLKIVGTDDTKEADLVVSEDPNIAAQNSMIQESALLMKFCSISSDYTHNGRDAIAVDLPFALTYEQCKIITFAKSTFVLGRSGTGKTTVLSTKMIQNEKLHHTAVESVYGLIDDANLSNENAVQLNRPVLRQLFVTLSPGLCEEIKRNVSCFKRSLGESIDEDIDDAPESFSDLPSNLYPLVITFGKFLRMLDATLGNSYIKHQKKEVNFERFDSLYWPHFNSQLIKKLDSYLVFTEIMSHIKGGIKQAEIGKLSRNDYCTLYESRSSSSLSMETRDIIYDIFQNYEKMKMKKGEFDVSDIVIDLHHRLKMNAYKGDIMNYVFIDEVQDLTMAQIALFKHICRNVEEGFLFCGDTAQTVGRGIDFRFQDVRSLFYKNFMLESKSGFQDKKKEKVKCISDIFMLSQNFSTHAEVLKLSQSIIELLFHFFPNSIDMLKVETSLVYGEPPIVIQSRNGENPILTIFQGNGYSGENIGRFSEEQVILVRDDSTKEEIMQIVGKQARVLTILECKGLEFKDVLLYNFFASSPMKRRWGIIYEYMKEKGMLDSSSRVNCQSFVDLKHNVLCSELKQLYVGLTRARKRLWICEEDIEEFSKPMFCYWEKKNLVQFKILDSSFVNAMMV</sequence>
<dbReference type="InterPro" id="IPR014016">
    <property type="entry name" value="UvrD-like_ATP-bd"/>
</dbReference>
<evidence type="ECO:0000256" key="5">
    <source>
        <dbReference type="PROSITE-ProRule" id="PRU00560"/>
    </source>
</evidence>
<dbReference type="PANTHER" id="PTHR21529">
    <property type="entry name" value="MAMMARY TURMOR VIRUS RECEPTOR HOMOLOG 1, 2 MTVR1, 2"/>
    <property type="match status" value="1"/>
</dbReference>
<feature type="domain" description="UvrD-like helicase ATP-binding" evidence="6">
    <location>
        <begin position="1079"/>
        <end position="1430"/>
    </location>
</feature>
<keyword evidence="8" id="KW-1185">Reference proteome</keyword>
<dbReference type="OrthoDB" id="3156807at2759"/>
<name>A0A9D4WVW0_PEA</name>
<dbReference type="GO" id="GO:0016787">
    <property type="term" value="F:hydrolase activity"/>
    <property type="evidence" value="ECO:0007669"/>
    <property type="project" value="UniProtKB-UniRule"/>
</dbReference>
<dbReference type="GO" id="GO:0004386">
    <property type="term" value="F:helicase activity"/>
    <property type="evidence" value="ECO:0007669"/>
    <property type="project" value="UniProtKB-UniRule"/>
</dbReference>
<feature type="binding site" evidence="5">
    <location>
        <begin position="1100"/>
        <end position="1107"/>
    </location>
    <ligand>
        <name>ATP</name>
        <dbReference type="ChEBI" id="CHEBI:30616"/>
    </ligand>
</feature>
<dbReference type="InterPro" id="IPR045529">
    <property type="entry name" value="DUF6469"/>
</dbReference>
<evidence type="ECO:0000256" key="1">
    <source>
        <dbReference type="ARBA" id="ARBA00022741"/>
    </source>
</evidence>
<evidence type="ECO:0000256" key="2">
    <source>
        <dbReference type="ARBA" id="ARBA00022801"/>
    </source>
</evidence>
<dbReference type="FunFam" id="3.40.50.300:FF:000326">
    <property type="entry name" value="P-loop containing nucleoside triphosphate hydrolase"/>
    <property type="match status" value="1"/>
</dbReference>
<evidence type="ECO:0000259" key="6">
    <source>
        <dbReference type="PROSITE" id="PS51198"/>
    </source>
</evidence>
<dbReference type="EMBL" id="JAMSHJ010000005">
    <property type="protein sequence ID" value="KAI5408889.1"/>
    <property type="molecule type" value="Genomic_DNA"/>
</dbReference>
<evidence type="ECO:0000256" key="4">
    <source>
        <dbReference type="ARBA" id="ARBA00022840"/>
    </source>
</evidence>
<keyword evidence="2 5" id="KW-0378">Hydrolase</keyword>
<dbReference type="Pfam" id="PF20073">
    <property type="entry name" value="DUF6469"/>
    <property type="match status" value="1"/>
</dbReference>
<reference evidence="7 8" key="1">
    <citation type="journal article" date="2022" name="Nat. Genet.">
        <title>Improved pea reference genome and pan-genome highlight genomic features and evolutionary characteristics.</title>
        <authorList>
            <person name="Yang T."/>
            <person name="Liu R."/>
            <person name="Luo Y."/>
            <person name="Hu S."/>
            <person name="Wang D."/>
            <person name="Wang C."/>
            <person name="Pandey M.K."/>
            <person name="Ge S."/>
            <person name="Xu Q."/>
            <person name="Li N."/>
            <person name="Li G."/>
            <person name="Huang Y."/>
            <person name="Saxena R.K."/>
            <person name="Ji Y."/>
            <person name="Li M."/>
            <person name="Yan X."/>
            <person name="He Y."/>
            <person name="Liu Y."/>
            <person name="Wang X."/>
            <person name="Xiang C."/>
            <person name="Varshney R.K."/>
            <person name="Ding H."/>
            <person name="Gao S."/>
            <person name="Zong X."/>
        </authorList>
    </citation>
    <scope>NUCLEOTIDE SEQUENCE [LARGE SCALE GENOMIC DNA]</scope>
    <source>
        <strain evidence="7 8">cv. Zhongwan 6</strain>
    </source>
</reference>
<dbReference type="Pfam" id="PF00580">
    <property type="entry name" value="UvrD-helicase"/>
    <property type="match status" value="1"/>
</dbReference>